<evidence type="ECO:0000259" key="6">
    <source>
        <dbReference type="PROSITE" id="PS51192"/>
    </source>
</evidence>
<dbReference type="OrthoDB" id="419440at2759"/>
<feature type="compositionally biased region" description="Basic and acidic residues" evidence="5">
    <location>
        <begin position="5207"/>
        <end position="5236"/>
    </location>
</feature>
<sequence length="5431" mass="633735">MLLSRYQKLLVDTLVELGYKRQKEQLNYEIYLHEENMNAVLLVEKENLIFFLSMTYSPQNKKSEIATYWQLCHDDLQERHYSIIRQKYKSETDKFSKEIVTTEETFKVSFTQLFKAFISLKSQPISRDLQPLNFMFKYRIQNILELWHGLTQRLGWTCNSDQINNLFTAINPQNTKEKYIFTLFSQNNKEQVFQFLKDEILSLNKEQISVLMVVQQGENPIFLAQLQIDAKRISKSKATIYHKNQDLIQNSFISDVQRFFQINLQLDDSKYSIDFIKSTLSLDEQHSGVEVTQIGLNIIQKQKQEYCTNVPQILKIRQSHLKLAESLEKPIDQFMIDHQTIIILDQKLLEFYLLLDEKQQRKFVQISENFKQSRLEVRDDQNQVLAKLEKFLKKNKDLMQKVMISPHQNLNEYLITQSTFIIRQDKLEQFKISLLKCMDHIKKELLEQQYEIYETLNSELNSAVYKSYLSEWNRYESKKQDKDDINKIDSMTYFYYENQLYCKTITGKLKLEGSNESNNTDYLCMLMQYIKLNFKLSWIKQEDSDNYDEELESISKKLLQKNSILDKQDIIKYLNQKYGVQLVDGSKAENSIKIEGQILFWPVFYQDDLGSYQTTLVKMDRIYTSPAEIYDYLLEIVERENSIYKVLMFLMNHLYDQSTDNQYQQFVSSLTDSLQNQKSVDDLWLIISNRVQDLQLSDSNPKLAIVHKHTYMMDTLIRQLKGVKFSIEKEFIFKIRNEIKTSIQEVNMQIIRDNNYKAYNQLLSLQLNERKFEQEQRLLEMQIRDQRQNLQIQTLQIEQLAKELENSYSADKQKEIDIKKQNLLKQKEDFELKYQEILYSKFFNSIYKGLKNDFEQVDLNIFNSSQTLEQIIFQLKTQKVNDHTYMDKIWGQIPSVEVDDLTSFNKFIAINTQNQQQINEIKQKWKVLFAKPRVEFSNGVLQISGISFSMSSVRNQYEQHLQSASEIFIVAAEQLIIDVDLIVPKTNVAIEANVILIRNSECKINTSPIDHPKLVQDKLLNNGNSIKRNPIPGKHGLAGESAGHITIRAQLEIQRKECLKLIANGSNGQDGTNGLDGYDGIIGKNGEDGIDKSKKDKPPTPDIYYQCSIYNDYKIWRGIGRGIGSDAGLGGNAGVGGEGGYPGQISVTIKNIDVEMNTLSKRGVKGKDGTEGNGGKPGQDGLNGVDCFEFHKWGASKQHTEGLLKLNKRQGWLIYDYECEVIKDKPTYAKFGKNDYSKDQNGSKKDMRGATASQQQSKMQKAIQKQSINQALLDSLFQHQMQSLTTAKTSNQLLATSQQELQQQQQNISQQIQMHNANQEIKQQLSQKQQMSQIQIQNDAKKLQENESLLVKKKQEISQIQKNQKEIAEKTEQLNKQLIQNDQKLQQINLTSQQVQQSITNEAIFDKSKLKNNDQPQESLDWEIGHTQIQLPDLEVYINIDKENLIQYLKNLKRNESSQTNLIEQFLEIIDSFILVMKKIKQQEQFHNQIKSIEESLQNIQSHGLRQTLTSLSSQITKIAVSLQQYPSKVLIEQEMLDQLIYKEHIEPEYLSMCKKNADKIYEQLMNKIQLMDTEEAINILEISISKKDNQPNTPLSKVLHFTAGVLDKFFSNDQGIQKNSFINIITEIEKMIMLLKQSKSSNDQKQQKEIKQFQIAQCTLYNHYFKRSINYKDYPLDMSMNYFNFYKRTEYFLDIINLFSNLLDDANTHSYYLPHLLGINGQTFLLTVQQNIALVYFNMEELYLIRSKFNKVDKTIKSNLGLFYPIKIQVETINLIIEQKWQKWVIANNRLNEVLIQLEIQTSITNEIYKSAMQALYCIETSSLDSLTKQIYFNRIKDILFQSTADITSEMKVKEIIENIKKKNGEEIIKIQSRQRWSIIYQNLIVICRRMRKQKADNQSDNVVTMNQSTLDIIQMSNQRFREQIVKLFSDQLQETKDLLEVLLEKFYDESFSREKMRDNEFLRNSLITISQRKKTLYYEKILQNFILKIFNTWVQLNQSSQEDFIIFEKAFGLKHSQNINLPNYLIQKCLNDQAKDIIDKFYQSFNAPQRKNFKGSQILIKNMIQQIEGYYASKIYFEKLESKIKKDTKLENKSKHVKSDFKKLVKTIYENYTNLDCKSKLSDILHECYKVYTKDYDTEMSHFMSICKMFEVEIAMNKMSEMFQKQKHTYVDFIKQAIEKNPQSIIFMIKVMDIDITKICTLVKEVILNKNQRTVQDSQNLLELWTESNQIFKERVMDDFENKVKEVLQEFEDDFIEIEASLKYNLIQTLQVLKQYAEYMYDPQGIQEFLNSLLDDIRIKGTLNKYLLEKYQQKLRVISIVKTELINKESQKKSNQSSQLKLELISISQQFNEIQKSENFDKNDSLNVANKLLQKLLEFLKISELNDEDLYHDQQYLKQILAICMLTYSLNKVPEEQIIKKIEDCQKLIYGLKSQEKQKQNILEFLLQKLKQSLIQSKKYDLFTKSVDYSRQITSCKQRINDILEIIAKLPECDDYDRTSQIDRANKNLSILMVGAFKQGILHKVDSQLKLVQSQIQQNQNEIDEKNKDSKIQGIHDIIQRKSLSFVEAFLSDGYYANSKVTEKVIQDLEDLAKLTGAQQQEYVNNQYFKLYQMLRTLQLAPLSIEQIIYLKSLKLKLDSFYYNTKEKIIKDINDEILNHIKLEKSSLLLQYERELISPKEIIDKYFQYDSQIETKYQQIYSQDQKYSTRVTIQFEELIHSQQFIVNDSLRINIAQIQNFDLLNPKKAVNRFQDLDYNNVQEVKQYFMLHLSSNENQALSPYINEQLNDIFDFLLFIGESQRQIAFQKFVQLVNDDENQDDESILMIQLVNSFKNIKNNDIHLLLSSNANQNTINQIISKDFQELIRKIRITLKLEGKTNEALHQFLSQTDRILEMNQEYRALLVKALIQFYCQKIDEDDESNFVLKQMKAAIKENTQEQQLEFIKKLQSKENQLLVDILISLNESSVTYIKRLWRIITEKRYQDWTEEVFMMTAYQVCLNWIENLEPMQDNVKGQEEYLSQRMKKVKGLLGVLTQQRLNLKQQQISQFNEVIKIISERISLYQEDEFFQISVESLQQFILLIDKRDNIEDIIMIMKQYRPKLWHQKILIYSCERALDEFIFKQNGISSKIKLQFKNKIIKGLRQIQASIGILETIKSILDEEIGSESESLFLSNDSLLDVVSKLAQLQKKQLLTDSVVYQLKGGQINDIQIQIQKILIKGDLNYSDKEPLHQKIIAGLFTFSQTYGEGKLNQLIAAVKLQKLYDPQDLLILVQKINNRQIVLGQDSLQALTQDKIMNEWVQILVDQAKDKQDIEESLQKTLSSDEKLRYDCNNLCEQIMMNDFNQGVREFVEKTNSQDDPKLTSLILQIFKAFREESKVLESSKPISKWERQDIMDWVKSEKTRDLFRDKWNQENASEIFAVAIRGIQKATNNIARHTQIACCIFFYYDLGQVGEVYTGEGKTLIITLWSIIQAIRGMKVDIMSSSSDLAVRDFNETRNIYLQFGLKSGVNCDEKANEDEESRQKKYQADIVFGDIGSFQRDYLLDSVFIGKSVRGGRTTGCLIIDEIDSSLLDKGESTLYLSHKIAELSSLKNLYVQIWASTHAKGNTKGTQDDIKVVTESLKQRIHSNNIKIPNILKSLVLRKLPEYVSNAYTAKEMNQNDPYILNMRKDNGRVVVMDKETGVEQKSTQWSNGLHQFLQLKHQDRLTPESFRAVFVSNLKYFQKYKGKIYGLTGTLGSQVERKLLNSLYSLEFFNLPRFTTSCFVQYEPITVPSLSAQLNMIKMIVKDIAVINNRPILFICENVSSVLLIEQFISEFHSQVYKRTLADETLDKGSVDELVGREVIVATNIAGRGTDLKISEQVSKKGGLHVVVTFLTSNIRIEEQAFGRTARKGQTGSGQFCIQFSNSSLSMNEIKLERDRLESYRLAELKKKTISRLELEGILFQKFTELYLKLSYILRNDINFQQIMQNQNYSEYLEMQLGFLKNRWAFFLESITDDLKEVYKKGRKIVFIHFERFKNECLINVRDQDGLKFAISYCELVKIGIFFEQNKLIKLALKAFNKAIKNEPYFCDAAYYRKAKILRVEQDSMKFFEFFDVKAIYNRIIDGQQKELERRIQINVILKRSQNLMQDKVNELLAIIQIAKVVDKNYKKKQKDVQYENLFELQIQEIIGLYNFHIESIKQSVGQLPSQDVLRELFQCYDDKLMLSNINEYFEKETDIFKLERISKKVKVQDAPCMFILNDDIIEIPFNLQYCDKEIINALKAKIGQPNFKQRYLQQSDFKDVFLSSEEVFAILIKKGYLINMKKYLQVSEFDPDNFIQLKFYSEDDKVKMMEFLLQNSGLQFDIVEFKNKLNSLSQYYDELIAKKLIQIEEKGTLIIKSNKQQMMKELDRRVFNIISEYIEHSIESGQETIEVLKGQINIQKTVEEQFLSLKMFMISKNILKQKSFNFKITNSSKERRRSIKKQVYNLIDMIDVNIQVQKNGILNHFWNIIKTTSEPIIKEQKKKKEEAYILPNLRFSSKLQVLEQQKEDFKKSFAKDILAKIGVNKARDSIEIEVIELASKFSDQKQPVPREIEEMIDYGLEKIIVIKQGWTFKWKAALVVLIGIAQIGLGFLLIATGVGATLGSALIAEGFSDIAYGLQAIYQGEFSWVDYGIQKAISLALAIITMGCSSFAGSAGGQVIKKVGISAGIKAVKKGALKAILPQIKEKVIKWTTDTLGILQTFIENIIQKVSSFLISKGMIIIETILNEFLIPLKNFISDCIKQVLDNEREEFLDKCFENMKSSFTQFLGRSKKFIELFKEGKNLAVKIVENFQQGGQSFAGKMVAALASIAQIIQSCSLIKKITKNVKKSSNIIKNTKTSFQQIKQGYMNHEVAVVQDSQKKIYDEKIEQFFIKEQGVVVKQIQNKTQKVVDEWVSDLIEEFIKDQALKPIEKKFDKAIKYYDEKKDKDKDKKEKDEKDKAKEDYENKKELLTGGFTDLSAMKYLKDIRIKIQNIHDEELKTLQDLCFDKYSAQLKQKLTIIYLNSGKTRFSNNEILIKFKSQNDNFLDIIREFGKLILDNIASVAIAFYSQLLIKGDSKLEIWEKNTKKNLQGLANESNQRKILEAAVTKFSKIFNQNLPNIDENSIQVQQNTYQDEFLANCNKNVDDFLVDLKDWTSKQIEVQMKPLLKKISDKVVDQSEKFFETLSSKKKKKDGKDENGKKKGKTDNEEEKGDKKEEKDDDKKKKLDKVQKKFYDDLKKFKEQISDTKLVQIDWEEIAKKFTQNLNLKSAQQFQNDSYSTFEERKIPINNIADDQAIISNRTKSSANSIFRSQNSAKKFTDVSKFSANNLKKHTNQVKGSLELARKSSKVKNQKANDERTAAHSTNKTAYNAMTTAADVLRVQNKLKKGKFKVVKQTKSIDEFDKVLSTLLNQKKQN</sequence>
<evidence type="ECO:0000313" key="9">
    <source>
        <dbReference type="EMBL" id="CDW75288.1"/>
    </source>
</evidence>
<evidence type="ECO:0000256" key="2">
    <source>
        <dbReference type="ARBA" id="ARBA00022927"/>
    </source>
</evidence>
<dbReference type="InterPro" id="IPR001650">
    <property type="entry name" value="Helicase_C-like"/>
</dbReference>
<dbReference type="GO" id="GO:0006605">
    <property type="term" value="P:protein targeting"/>
    <property type="evidence" value="ECO:0007669"/>
    <property type="project" value="InterPro"/>
</dbReference>
<feature type="region of interest" description="Disordered" evidence="5">
    <location>
        <begin position="5359"/>
        <end position="5378"/>
    </location>
</feature>
<name>A0A078A1D4_STYLE</name>
<feature type="domain" description="Helicase C-terminal" evidence="7">
    <location>
        <begin position="3789"/>
        <end position="3946"/>
    </location>
</feature>
<dbReference type="GO" id="GO:0006886">
    <property type="term" value="P:intracellular protein transport"/>
    <property type="evidence" value="ECO:0007669"/>
    <property type="project" value="InterPro"/>
</dbReference>
<feature type="coiled-coil region" evidence="4">
    <location>
        <begin position="2524"/>
        <end position="2551"/>
    </location>
</feature>
<feature type="coiled-coil region" evidence="4">
    <location>
        <begin position="1287"/>
        <end position="1380"/>
    </location>
</feature>
<evidence type="ECO:0000256" key="4">
    <source>
        <dbReference type="SAM" id="Coils"/>
    </source>
</evidence>
<evidence type="ECO:0000259" key="7">
    <source>
        <dbReference type="PROSITE" id="PS51194"/>
    </source>
</evidence>
<feature type="compositionally biased region" description="Polar residues" evidence="5">
    <location>
        <begin position="1251"/>
        <end position="1261"/>
    </location>
</feature>
<keyword evidence="2" id="KW-0813">Transport</keyword>
<dbReference type="PROSITE" id="PS51192">
    <property type="entry name" value="HELICASE_ATP_BIND_1"/>
    <property type="match status" value="1"/>
</dbReference>
<proteinExistence type="predicted"/>
<dbReference type="InterPro" id="IPR011115">
    <property type="entry name" value="SecA_DEAD"/>
</dbReference>
<dbReference type="InterPro" id="IPR014018">
    <property type="entry name" value="SecA_motor_DEAD"/>
</dbReference>
<dbReference type="SMART" id="SM00957">
    <property type="entry name" value="SecA_DEAD"/>
    <property type="match status" value="1"/>
</dbReference>
<keyword evidence="2" id="KW-0653">Protein transport</keyword>
<dbReference type="GO" id="GO:0017038">
    <property type="term" value="P:protein import"/>
    <property type="evidence" value="ECO:0007669"/>
    <property type="project" value="InterPro"/>
</dbReference>
<dbReference type="EMBL" id="CCKQ01004147">
    <property type="protein sequence ID" value="CDW75288.1"/>
    <property type="molecule type" value="Genomic_DNA"/>
</dbReference>
<reference evidence="9 10" key="1">
    <citation type="submission" date="2014-06" db="EMBL/GenBank/DDBJ databases">
        <authorList>
            <person name="Swart Estienne"/>
        </authorList>
    </citation>
    <scope>NUCLEOTIDE SEQUENCE [LARGE SCALE GENOMIC DNA]</scope>
    <source>
        <strain evidence="9 10">130c</strain>
    </source>
</reference>
<dbReference type="SUPFAM" id="SSF52540">
    <property type="entry name" value="P-loop containing nucleoside triphosphate hydrolases"/>
    <property type="match status" value="2"/>
</dbReference>
<dbReference type="PANTHER" id="PTHR30612:SF0">
    <property type="entry name" value="CHLOROPLAST PROTEIN-TRANSPORTING ATPASE"/>
    <property type="match status" value="1"/>
</dbReference>
<dbReference type="InterPro" id="IPR027417">
    <property type="entry name" value="P-loop_NTPase"/>
</dbReference>
<dbReference type="PROSITE" id="PS51196">
    <property type="entry name" value="SECA_MOTOR_DEAD"/>
    <property type="match status" value="1"/>
</dbReference>
<accession>A0A078A1D4</accession>
<keyword evidence="1" id="KW-0963">Cytoplasm</keyword>
<evidence type="ECO:0000256" key="3">
    <source>
        <dbReference type="ARBA" id="ARBA00023010"/>
    </source>
</evidence>
<gene>
    <name evidence="9" type="primary">Contig14538.g15494</name>
    <name evidence="9" type="ORF">STYLEM_4275</name>
</gene>
<feature type="domain" description="Helicase ATP-binding" evidence="6">
    <location>
        <begin position="3461"/>
        <end position="3586"/>
    </location>
</feature>
<evidence type="ECO:0000256" key="1">
    <source>
        <dbReference type="ARBA" id="ARBA00022490"/>
    </source>
</evidence>
<dbReference type="Pfam" id="PF07517">
    <property type="entry name" value="SecA_DEAD"/>
    <property type="match status" value="1"/>
</dbReference>
<feature type="compositionally biased region" description="Basic and acidic residues" evidence="5">
    <location>
        <begin position="1230"/>
        <end position="1248"/>
    </location>
</feature>
<dbReference type="InterPro" id="IPR014001">
    <property type="entry name" value="Helicase_ATP-bd"/>
</dbReference>
<evidence type="ECO:0000313" key="10">
    <source>
        <dbReference type="Proteomes" id="UP000039865"/>
    </source>
</evidence>
<keyword evidence="4" id="KW-0175">Coiled coil</keyword>
<feature type="domain" description="SecA family profile" evidence="8">
    <location>
        <begin position="3350"/>
        <end position="3939"/>
    </location>
</feature>
<feature type="region of interest" description="Disordered" evidence="5">
    <location>
        <begin position="1230"/>
        <end position="1261"/>
    </location>
</feature>
<organism evidence="9 10">
    <name type="scientific">Stylonychia lemnae</name>
    <name type="common">Ciliate</name>
    <dbReference type="NCBI Taxonomy" id="5949"/>
    <lineage>
        <taxon>Eukaryota</taxon>
        <taxon>Sar</taxon>
        <taxon>Alveolata</taxon>
        <taxon>Ciliophora</taxon>
        <taxon>Intramacronucleata</taxon>
        <taxon>Spirotrichea</taxon>
        <taxon>Stichotrichia</taxon>
        <taxon>Sporadotrichida</taxon>
        <taxon>Oxytrichidae</taxon>
        <taxon>Stylonychinae</taxon>
        <taxon>Stylonychia</taxon>
    </lineage>
</organism>
<dbReference type="Gene3D" id="3.90.1440.10">
    <property type="entry name" value="SecA, preprotein cross-linking domain"/>
    <property type="match status" value="1"/>
</dbReference>
<keyword evidence="3" id="KW-0811">Translocation</keyword>
<evidence type="ECO:0000256" key="5">
    <source>
        <dbReference type="SAM" id="MobiDB-lite"/>
    </source>
</evidence>
<dbReference type="GO" id="GO:0016020">
    <property type="term" value="C:membrane"/>
    <property type="evidence" value="ECO:0007669"/>
    <property type="project" value="InterPro"/>
</dbReference>
<dbReference type="GO" id="GO:0005524">
    <property type="term" value="F:ATP binding"/>
    <property type="evidence" value="ECO:0007669"/>
    <property type="project" value="InterPro"/>
</dbReference>
<dbReference type="Gene3D" id="3.40.50.300">
    <property type="entry name" value="P-loop containing nucleotide triphosphate hydrolases"/>
    <property type="match status" value="2"/>
</dbReference>
<dbReference type="InParanoid" id="A0A078A1D4"/>
<protein>
    <submittedName>
        <fullName evidence="9">Preprotein translocase subunit-like protein</fullName>
    </submittedName>
</protein>
<dbReference type="PRINTS" id="PR00906">
    <property type="entry name" value="SECA"/>
</dbReference>
<evidence type="ECO:0000259" key="8">
    <source>
        <dbReference type="PROSITE" id="PS51196"/>
    </source>
</evidence>
<dbReference type="Proteomes" id="UP000039865">
    <property type="component" value="Unassembled WGS sequence"/>
</dbReference>
<feature type="region of interest" description="Disordered" evidence="5">
    <location>
        <begin position="5200"/>
        <end position="5236"/>
    </location>
</feature>
<keyword evidence="10" id="KW-1185">Reference proteome</keyword>
<dbReference type="PANTHER" id="PTHR30612">
    <property type="entry name" value="SECA INNER MEMBRANE COMPONENT OF SEC PROTEIN SECRETION SYSTEM"/>
    <property type="match status" value="1"/>
</dbReference>
<dbReference type="InterPro" id="IPR000185">
    <property type="entry name" value="SecA"/>
</dbReference>
<dbReference type="PROSITE" id="PS51194">
    <property type="entry name" value="HELICASE_CTER"/>
    <property type="match status" value="1"/>
</dbReference>